<evidence type="ECO:0000256" key="2">
    <source>
        <dbReference type="PROSITE-ProRule" id="PRU00850"/>
    </source>
</evidence>
<dbReference type="GO" id="GO:0051321">
    <property type="term" value="P:meiotic cell cycle"/>
    <property type="evidence" value="ECO:0007669"/>
    <property type="project" value="TreeGrafter"/>
</dbReference>
<evidence type="ECO:0000259" key="4">
    <source>
        <dbReference type="PROSITE" id="PS51517"/>
    </source>
</evidence>
<dbReference type="InterPro" id="IPR037141">
    <property type="entry name" value="NDT80_DNA-bd_dom_sf"/>
</dbReference>
<dbReference type="EMBL" id="AFQF01002710">
    <property type="protein sequence ID" value="EGU79182.1"/>
    <property type="molecule type" value="Genomic_DNA"/>
</dbReference>
<dbReference type="InterPro" id="IPR008967">
    <property type="entry name" value="p53-like_TF_DNA-bd_sf"/>
</dbReference>
<dbReference type="InterPro" id="IPR052605">
    <property type="entry name" value="Fungal_trans_regulator"/>
</dbReference>
<dbReference type="PaxDb" id="5507-FOXG_08358P0"/>
<organism evidence="5">
    <name type="scientific">Fusarium oxysporum (strain Fo5176)</name>
    <name type="common">Fusarium vascular wilt</name>
    <dbReference type="NCBI Taxonomy" id="660025"/>
    <lineage>
        <taxon>Eukaryota</taxon>
        <taxon>Fungi</taxon>
        <taxon>Dikarya</taxon>
        <taxon>Ascomycota</taxon>
        <taxon>Pezizomycotina</taxon>
        <taxon>Sordariomycetes</taxon>
        <taxon>Hypocreomycetidae</taxon>
        <taxon>Hypocreales</taxon>
        <taxon>Nectriaceae</taxon>
        <taxon>Fusarium</taxon>
        <taxon>Fusarium oxysporum species complex</taxon>
    </lineage>
</organism>
<gene>
    <name evidence="5" type="ORF">FOXB_10342</name>
</gene>
<dbReference type="SUPFAM" id="SSF49417">
    <property type="entry name" value="p53-like transcription factors"/>
    <property type="match status" value="1"/>
</dbReference>
<dbReference type="PANTHER" id="PTHR35144">
    <property type="entry name" value="MEIOSIS-SPECIFIC TRANSCRIPTION FACTOR NDT80"/>
    <property type="match status" value="1"/>
</dbReference>
<protein>
    <recommendedName>
        <fullName evidence="4">NDT80 domain-containing protein</fullName>
    </recommendedName>
</protein>
<dbReference type="PROSITE" id="PS51517">
    <property type="entry name" value="NDT80"/>
    <property type="match status" value="1"/>
</dbReference>
<feature type="domain" description="NDT80" evidence="4">
    <location>
        <begin position="251"/>
        <end position="522"/>
    </location>
</feature>
<dbReference type="Gene3D" id="2.60.40.1390">
    <property type="entry name" value="NDT80 DNA-binding domain"/>
    <property type="match status" value="1"/>
</dbReference>
<dbReference type="OrthoDB" id="2288358at2759"/>
<feature type="region of interest" description="Disordered" evidence="3">
    <location>
        <begin position="655"/>
        <end position="689"/>
    </location>
</feature>
<feature type="compositionally biased region" description="Gly residues" evidence="3">
    <location>
        <begin position="529"/>
        <end position="538"/>
    </location>
</feature>
<accession>F9FVB1</accession>
<dbReference type="STRING" id="660025.F9FVB1"/>
<proteinExistence type="predicted"/>
<dbReference type="Pfam" id="PF05224">
    <property type="entry name" value="NDT80_PhoG"/>
    <property type="match status" value="1"/>
</dbReference>
<dbReference type="PANTHER" id="PTHR35144:SF2">
    <property type="entry name" value="MEIOSIS-SPECIFIC TRANSCRIPTION FACTOR NDT80"/>
    <property type="match status" value="1"/>
</dbReference>
<name>F9FVB1_FUSOF</name>
<dbReference type="AlphaFoldDB" id="F9FVB1"/>
<reference evidence="5" key="1">
    <citation type="journal article" date="2012" name="Mol. Plant Microbe Interact.">
        <title>A highly conserved effector in Fusarium oxysporum is required for full virulence on Arabidopsis.</title>
        <authorList>
            <person name="Thatcher L.F."/>
            <person name="Gardiner D.M."/>
            <person name="Kazan K."/>
            <person name="Manners J."/>
        </authorList>
    </citation>
    <scope>NUCLEOTIDE SEQUENCE [LARGE SCALE GENOMIC DNA]</scope>
    <source>
        <strain evidence="5">Fo5176</strain>
    </source>
</reference>
<evidence type="ECO:0000313" key="5">
    <source>
        <dbReference type="EMBL" id="EGU79182.1"/>
    </source>
</evidence>
<comment type="caution">
    <text evidence="5">The sequence shown here is derived from an EMBL/GenBank/DDBJ whole genome shotgun (WGS) entry which is preliminary data.</text>
</comment>
<feature type="region of interest" description="Disordered" evidence="3">
    <location>
        <begin position="236"/>
        <end position="284"/>
    </location>
</feature>
<sequence>MDFAMPPLSGLFNIISPVVAGGAIPCRIYSLVEDSQAGHPSILPTLSHPFTGYIATLFEFPLTATCCLLLPFRTPTAYLAYTAVCIYLFHIDYTLPRVSAQRQCQCRCILYPQEASTSLTIEPSQPSSLLNLFHPPVLSSTAQYPQDGSAFFQSQAAGHHHLYPGIDVRSRLGSNSPSSLAISSPVYKQRQKHELGWTDYDIRRRQALSSIADRVGTDCCRQQLIYDGDGTSLSLFTSHPRPPAPWSPDQYSRTPRGRHPLSPTTSPNAGFSAPSMGSSGYGGRSTQNNIPPLQPVHMLGSLQYNDGAGTPVKVDISGIIDKGFFLSENEWTCYRRNYFSCVCSFSLSPHIPNVTIQYTASGSSQPVPIFGFAMSISAVVSDNEQHNIDLVQHTPKRDKGPIMKPEKVRLSNKPPQASHHHHMGMFSESVVPNRPVYPDNFSNQPGSQQLPTEHTFERIQFKQATQNNGKRRAAQQYYQLVVELWGEVANQSSGDQYVKIATRKSAKMIVRGRSPGHYQNDRRGSQSSGPGGSSGNMGGYTVSGMADFNNPMMGGPSYATGGFDARSSLYGVRHHDIPHESMIPQEDSKAIVTTREYQYYPAPMYEAQSDRIELFNPRGERDHNVVPHMATGMDMSGKIKHDYDGAALPSIFHPPAQINDRPPGPFEGKSTSSGYYPIPSSGINMTMTS</sequence>
<dbReference type="GO" id="GO:0003677">
    <property type="term" value="F:DNA binding"/>
    <property type="evidence" value="ECO:0007669"/>
    <property type="project" value="UniProtKB-KW"/>
</dbReference>
<feature type="region of interest" description="Disordered" evidence="3">
    <location>
        <begin position="509"/>
        <end position="538"/>
    </location>
</feature>
<evidence type="ECO:0000256" key="1">
    <source>
        <dbReference type="ARBA" id="ARBA00023125"/>
    </source>
</evidence>
<dbReference type="GO" id="GO:0003700">
    <property type="term" value="F:DNA-binding transcription factor activity"/>
    <property type="evidence" value="ECO:0007669"/>
    <property type="project" value="UniProtKB-UniRule"/>
</dbReference>
<feature type="DNA-binding region" description="NDT80" evidence="2">
    <location>
        <begin position="251"/>
        <end position="522"/>
    </location>
</feature>
<evidence type="ECO:0000256" key="3">
    <source>
        <dbReference type="SAM" id="MobiDB-lite"/>
    </source>
</evidence>
<keyword evidence="1 2" id="KW-0238">DNA-binding</keyword>
<dbReference type="GO" id="GO:0000228">
    <property type="term" value="C:nuclear chromosome"/>
    <property type="evidence" value="ECO:0007669"/>
    <property type="project" value="TreeGrafter"/>
</dbReference>
<dbReference type="GO" id="GO:0045944">
    <property type="term" value="P:positive regulation of transcription by RNA polymerase II"/>
    <property type="evidence" value="ECO:0007669"/>
    <property type="project" value="TreeGrafter"/>
</dbReference>
<dbReference type="InterPro" id="IPR024061">
    <property type="entry name" value="NDT80_DNA-bd_dom"/>
</dbReference>